<reference evidence="1" key="1">
    <citation type="submission" date="2017-07" db="EMBL/GenBank/DDBJ databases">
        <authorList>
            <person name="Mikheyev A."/>
            <person name="Grau M."/>
        </authorList>
    </citation>
    <scope>NUCLEOTIDE SEQUENCE</scope>
    <source>
        <tissue evidence="1">Venom_gland</tissue>
    </source>
</reference>
<dbReference type="EMBL" id="IACK01128661">
    <property type="protein sequence ID" value="LAA87898.1"/>
    <property type="molecule type" value="Transcribed_RNA"/>
</dbReference>
<dbReference type="EMBL" id="IACK01128663">
    <property type="protein sequence ID" value="LAA87903.1"/>
    <property type="molecule type" value="Transcribed_RNA"/>
</dbReference>
<dbReference type="EMBL" id="IACK01128650">
    <property type="protein sequence ID" value="LAA87879.1"/>
    <property type="molecule type" value="Transcribed_RNA"/>
</dbReference>
<dbReference type="EMBL" id="IACK01128655">
    <property type="protein sequence ID" value="LAA87888.1"/>
    <property type="molecule type" value="Transcribed_RNA"/>
</dbReference>
<proteinExistence type="predicted"/>
<dbReference type="EMBL" id="IACK01128653">
    <property type="protein sequence ID" value="LAA87885.1"/>
    <property type="molecule type" value="Transcribed_RNA"/>
</dbReference>
<dbReference type="EMBL" id="IACK01128651">
    <property type="protein sequence ID" value="LAA87880.1"/>
    <property type="molecule type" value="Transcribed_RNA"/>
</dbReference>
<dbReference type="EMBL" id="IACK01128665">
    <property type="protein sequence ID" value="LAA87907.1"/>
    <property type="molecule type" value="Transcribed_RNA"/>
</dbReference>
<sequence>METFDRLKKSWVGESSVICTCLERKQVCVCLFASVSTSLEFVQFGGLVNRKSYFLTFFLFCFSFQYKNSIKLQCLLFNSVFSSVSNLIALTLELVELFPSNLHLFLQFQFPIYLFELLVQVNYHDWGENWFSQVQKCLVFNSQGIF</sequence>
<dbReference type="EMBL" id="IACK01128647">
    <property type="protein sequence ID" value="LAA87872.1"/>
    <property type="molecule type" value="Transcribed_RNA"/>
</dbReference>
<dbReference type="EMBL" id="IACK01128652">
    <property type="protein sequence ID" value="LAA87883.1"/>
    <property type="molecule type" value="Transcribed_RNA"/>
</dbReference>
<dbReference type="EMBL" id="IACK01128666">
    <property type="protein sequence ID" value="LAA87908.1"/>
    <property type="molecule type" value="Transcribed_RNA"/>
</dbReference>
<organism evidence="1">
    <name type="scientific">Micrurus lemniscatus lemniscatus</name>
    <dbReference type="NCBI Taxonomy" id="129467"/>
    <lineage>
        <taxon>Eukaryota</taxon>
        <taxon>Metazoa</taxon>
        <taxon>Chordata</taxon>
        <taxon>Craniata</taxon>
        <taxon>Vertebrata</taxon>
        <taxon>Euteleostomi</taxon>
        <taxon>Lepidosauria</taxon>
        <taxon>Squamata</taxon>
        <taxon>Bifurcata</taxon>
        <taxon>Unidentata</taxon>
        <taxon>Episquamata</taxon>
        <taxon>Toxicofera</taxon>
        <taxon>Serpentes</taxon>
        <taxon>Colubroidea</taxon>
        <taxon>Elapidae</taxon>
        <taxon>Elapinae</taxon>
        <taxon>Micrurus</taxon>
    </lineage>
</organism>
<dbReference type="EMBL" id="IACK01128654">
    <property type="protein sequence ID" value="LAA87887.1"/>
    <property type="molecule type" value="Transcribed_RNA"/>
</dbReference>
<protein>
    <submittedName>
        <fullName evidence="1">Uncharacterized protein</fullName>
    </submittedName>
</protein>
<dbReference type="AlphaFoldDB" id="A0A2D4IUI5"/>
<evidence type="ECO:0000313" key="1">
    <source>
        <dbReference type="EMBL" id="LAA87883.1"/>
    </source>
</evidence>
<name>A0A2D4IUI5_MICLE</name>
<reference evidence="1" key="2">
    <citation type="submission" date="2017-11" db="EMBL/GenBank/DDBJ databases">
        <title>Coralsnake Venomics: Analyses of Venom Gland Transcriptomes and Proteomes of Six Brazilian Taxa.</title>
        <authorList>
            <person name="Aird S.D."/>
            <person name="Jorge da Silva N."/>
            <person name="Qiu L."/>
            <person name="Villar-Briones A."/>
            <person name="Aparecida-Saddi V."/>
            <person name="Campos-Telles M.P."/>
            <person name="Grau M."/>
            <person name="Mikheyev A.S."/>
        </authorList>
    </citation>
    <scope>NUCLEOTIDE SEQUENCE</scope>
    <source>
        <tissue evidence="1">Venom_gland</tissue>
    </source>
</reference>
<dbReference type="EMBL" id="IACK01128646">
    <property type="protein sequence ID" value="LAA87869.1"/>
    <property type="molecule type" value="Transcribed_RNA"/>
</dbReference>
<dbReference type="EMBL" id="IACK01128664">
    <property type="protein sequence ID" value="LAA87906.1"/>
    <property type="molecule type" value="Transcribed_RNA"/>
</dbReference>
<accession>A0A2D4IUI5</accession>
<dbReference type="EMBL" id="IACK01128660">
    <property type="protein sequence ID" value="LAA87897.1"/>
    <property type="molecule type" value="Transcribed_RNA"/>
</dbReference>
<dbReference type="EMBL" id="IACK01128649">
    <property type="protein sequence ID" value="LAA87876.1"/>
    <property type="molecule type" value="Transcribed_RNA"/>
</dbReference>